<name>A0A7C4W190_9BACT</name>
<dbReference type="EMBL" id="DSUH01000290">
    <property type="protein sequence ID" value="HGU33676.1"/>
    <property type="molecule type" value="Genomic_DNA"/>
</dbReference>
<dbReference type="GO" id="GO:0005524">
    <property type="term" value="F:ATP binding"/>
    <property type="evidence" value="ECO:0007669"/>
    <property type="project" value="UniProtKB-KW"/>
</dbReference>
<dbReference type="CDD" id="cd00009">
    <property type="entry name" value="AAA"/>
    <property type="match status" value="1"/>
</dbReference>
<keyword evidence="1" id="KW-0547">Nucleotide-binding</keyword>
<sequence>MINPFRHRIVSDPFSGPGTTVAEIHRDAFEQCLHLIDVVRREERSVSMLIAGAPGSGKTHLLHRVHQALIHGGYPHAFIAIRLHTSSKRFWRHMRTSCIDSLLRTSGSSRSQIERLFLRRIWQKVQLPAVGFRQFLQVTDTLRLESDLSGSFVKAMIHLVRGVDRVNVLAWLKGHSLEEERLEALGLENPSEDESSAEEQARFFLKELFRMIGPGVPVVLCFDQVEALQRHEGDKEGLFTFGQAVRTLYNECRNLLLLSCIQILFYGHLKEAVCDPDFDGLTEHQISLTAIQLEQAAQLIHLRLERSGEDMMLEPQLMANLRERWPTSRQTAREALTIAAECYDEIRYGRKTVGSQPQAPDSRSEADFLQGEFEQRFEDIRRSIHPDDLEAILHSAIPVICPLHDGSCTEMDAPSLSDIDMVLRHKNRRIPISFCNQANQTTLAARLKRLLTLMDTHRLQDLVLIRHPKRTFPKSQSKAHVYLNDLRRKGAKWIVPSEEAIAALAALRDVLADAQSGDLSNGGTPIGPETVRQWIQMACDAAASSLLNDILQPAGTNVPFSPEMETAIRGILQETRVLFVSELADRLKMDAGQLEEGIRMKPGWVGFMEGPPPLIFDPVVTRNGP</sequence>
<dbReference type="Gene3D" id="3.40.50.300">
    <property type="entry name" value="P-loop containing nucleotide triphosphate hydrolases"/>
    <property type="match status" value="1"/>
</dbReference>
<comment type="caution">
    <text evidence="1">The sequence shown here is derived from an EMBL/GenBank/DDBJ whole genome shotgun (WGS) entry which is preliminary data.</text>
</comment>
<proteinExistence type="predicted"/>
<accession>A0A7C4W190</accession>
<organism evidence="1">
    <name type="scientific">Desulfatirhabdium butyrativorans</name>
    <dbReference type="NCBI Taxonomy" id="340467"/>
    <lineage>
        <taxon>Bacteria</taxon>
        <taxon>Pseudomonadati</taxon>
        <taxon>Thermodesulfobacteriota</taxon>
        <taxon>Desulfobacteria</taxon>
        <taxon>Desulfobacterales</taxon>
        <taxon>Desulfatirhabdiaceae</taxon>
        <taxon>Desulfatirhabdium</taxon>
    </lineage>
</organism>
<dbReference type="AlphaFoldDB" id="A0A7C4W190"/>
<keyword evidence="1" id="KW-0067">ATP-binding</keyword>
<dbReference type="InterPro" id="IPR027417">
    <property type="entry name" value="P-loop_NTPase"/>
</dbReference>
<dbReference type="SUPFAM" id="SSF52540">
    <property type="entry name" value="P-loop containing nucleoside triphosphate hydrolases"/>
    <property type="match status" value="1"/>
</dbReference>
<reference evidence="1" key="1">
    <citation type="journal article" date="2020" name="mSystems">
        <title>Genome- and Community-Level Interaction Insights into Carbon Utilization and Element Cycling Functions of Hydrothermarchaeota in Hydrothermal Sediment.</title>
        <authorList>
            <person name="Zhou Z."/>
            <person name="Liu Y."/>
            <person name="Xu W."/>
            <person name="Pan J."/>
            <person name="Luo Z.H."/>
            <person name="Li M."/>
        </authorList>
    </citation>
    <scope>NUCLEOTIDE SEQUENCE [LARGE SCALE GENOMIC DNA]</scope>
    <source>
        <strain evidence="1">SpSt-477</strain>
    </source>
</reference>
<gene>
    <name evidence="1" type="ORF">ENS29_12605</name>
</gene>
<evidence type="ECO:0000313" key="1">
    <source>
        <dbReference type="EMBL" id="HGU33676.1"/>
    </source>
</evidence>
<protein>
    <submittedName>
        <fullName evidence="1">ATP-binding protein</fullName>
    </submittedName>
</protein>